<evidence type="ECO:0000313" key="3">
    <source>
        <dbReference type="Proteomes" id="UP000887116"/>
    </source>
</evidence>
<comment type="caution">
    <text evidence="2">The sequence shown here is derived from an EMBL/GenBank/DDBJ whole genome shotgun (WGS) entry which is preliminary data.</text>
</comment>
<evidence type="ECO:0000313" key="2">
    <source>
        <dbReference type="EMBL" id="GFR31770.1"/>
    </source>
</evidence>
<reference evidence="2" key="1">
    <citation type="submission" date="2020-07" db="EMBL/GenBank/DDBJ databases">
        <title>Multicomponent nature underlies the extraordinary mechanical properties of spider dragline silk.</title>
        <authorList>
            <person name="Kono N."/>
            <person name="Nakamura H."/>
            <person name="Mori M."/>
            <person name="Yoshida Y."/>
            <person name="Ohtoshi R."/>
            <person name="Malay A.D."/>
            <person name="Moran D.A.P."/>
            <person name="Tomita M."/>
            <person name="Numata K."/>
            <person name="Arakawa K."/>
        </authorList>
    </citation>
    <scope>NUCLEOTIDE SEQUENCE</scope>
</reference>
<evidence type="ECO:0000256" key="1">
    <source>
        <dbReference type="SAM" id="MobiDB-lite"/>
    </source>
</evidence>
<feature type="compositionally biased region" description="Polar residues" evidence="1">
    <location>
        <begin position="1"/>
        <end position="25"/>
    </location>
</feature>
<feature type="region of interest" description="Disordered" evidence="1">
    <location>
        <begin position="1"/>
        <end position="33"/>
    </location>
</feature>
<name>A0A8X6JDY1_TRICU</name>
<protein>
    <submittedName>
        <fullName evidence="2">Uncharacterized protein</fullName>
    </submittedName>
</protein>
<gene>
    <name evidence="2" type="primary">NCL1_27913</name>
    <name evidence="2" type="ORF">TNCT_78851</name>
</gene>
<proteinExistence type="predicted"/>
<organism evidence="2 3">
    <name type="scientific">Trichonephila clavata</name>
    <name type="common">Joro spider</name>
    <name type="synonym">Nephila clavata</name>
    <dbReference type="NCBI Taxonomy" id="2740835"/>
    <lineage>
        <taxon>Eukaryota</taxon>
        <taxon>Metazoa</taxon>
        <taxon>Ecdysozoa</taxon>
        <taxon>Arthropoda</taxon>
        <taxon>Chelicerata</taxon>
        <taxon>Arachnida</taxon>
        <taxon>Araneae</taxon>
        <taxon>Araneomorphae</taxon>
        <taxon>Entelegynae</taxon>
        <taxon>Araneoidea</taxon>
        <taxon>Nephilidae</taxon>
        <taxon>Trichonephila</taxon>
    </lineage>
</organism>
<sequence length="121" mass="13443">MALKVTPSSQNLKNNQLRSPKSYRTTDPKLPYSKVVSEQIPTNQPMKNIHNNNDQKFSALFCSVLAISNDAGIDQNLHAKAFRQALPSLRNLNDANEKACVIFEAYVAIVQGHNYAPMLTA</sequence>
<keyword evidence="3" id="KW-1185">Reference proteome</keyword>
<dbReference type="AlphaFoldDB" id="A0A8X6JDY1"/>
<dbReference type="EMBL" id="BMAO01009587">
    <property type="protein sequence ID" value="GFR31770.1"/>
    <property type="molecule type" value="Genomic_DNA"/>
</dbReference>
<dbReference type="Proteomes" id="UP000887116">
    <property type="component" value="Unassembled WGS sequence"/>
</dbReference>
<accession>A0A8X6JDY1</accession>